<comment type="caution">
    <text evidence="2">The sequence shown here is derived from an EMBL/GenBank/DDBJ whole genome shotgun (WGS) entry which is preliminary data.</text>
</comment>
<sequence>MAVKTCYYVQMDSANAFYTDDSLRGCRVSGREGSAQGYFAACGVCARRGGVFQNAPCQEDEDSVGKKKEEDRNVRQVGSRKGEVKSQPGDGGTQRQEEEVPPGYAELLAQGGELPLGSSEGNHRQETKEGEDALEPATF</sequence>
<evidence type="ECO:0000313" key="3">
    <source>
        <dbReference type="Proteomes" id="UP001066276"/>
    </source>
</evidence>
<proteinExistence type="predicted"/>
<feature type="compositionally biased region" description="Basic and acidic residues" evidence="1">
    <location>
        <begin position="121"/>
        <end position="131"/>
    </location>
</feature>
<organism evidence="2 3">
    <name type="scientific">Pleurodeles waltl</name>
    <name type="common">Iberian ribbed newt</name>
    <dbReference type="NCBI Taxonomy" id="8319"/>
    <lineage>
        <taxon>Eukaryota</taxon>
        <taxon>Metazoa</taxon>
        <taxon>Chordata</taxon>
        <taxon>Craniata</taxon>
        <taxon>Vertebrata</taxon>
        <taxon>Euteleostomi</taxon>
        <taxon>Amphibia</taxon>
        <taxon>Batrachia</taxon>
        <taxon>Caudata</taxon>
        <taxon>Salamandroidea</taxon>
        <taxon>Salamandridae</taxon>
        <taxon>Pleurodelinae</taxon>
        <taxon>Pleurodeles</taxon>
    </lineage>
</organism>
<dbReference type="Proteomes" id="UP001066276">
    <property type="component" value="Chromosome 1_1"/>
</dbReference>
<evidence type="ECO:0000313" key="2">
    <source>
        <dbReference type="EMBL" id="KAJ1213453.1"/>
    </source>
</evidence>
<gene>
    <name evidence="2" type="ORF">NDU88_001090</name>
</gene>
<reference evidence="2" key="1">
    <citation type="journal article" date="2022" name="bioRxiv">
        <title>Sequencing and chromosome-scale assembly of the giantPleurodeles waltlgenome.</title>
        <authorList>
            <person name="Brown T."/>
            <person name="Elewa A."/>
            <person name="Iarovenko S."/>
            <person name="Subramanian E."/>
            <person name="Araus A.J."/>
            <person name="Petzold A."/>
            <person name="Susuki M."/>
            <person name="Suzuki K.-i.T."/>
            <person name="Hayashi T."/>
            <person name="Toyoda A."/>
            <person name="Oliveira C."/>
            <person name="Osipova E."/>
            <person name="Leigh N.D."/>
            <person name="Simon A."/>
            <person name="Yun M.H."/>
        </authorList>
    </citation>
    <scope>NUCLEOTIDE SEQUENCE</scope>
    <source>
        <strain evidence="2">20211129_DDA</strain>
        <tissue evidence="2">Liver</tissue>
    </source>
</reference>
<name>A0AAV7WHC0_PLEWA</name>
<evidence type="ECO:0000256" key="1">
    <source>
        <dbReference type="SAM" id="MobiDB-lite"/>
    </source>
</evidence>
<accession>A0AAV7WHC0</accession>
<protein>
    <submittedName>
        <fullName evidence="2">Uncharacterized protein</fullName>
    </submittedName>
</protein>
<dbReference type="AlphaFoldDB" id="A0AAV7WHC0"/>
<feature type="compositionally biased region" description="Basic and acidic residues" evidence="1">
    <location>
        <begin position="63"/>
        <end position="84"/>
    </location>
</feature>
<feature type="region of interest" description="Disordered" evidence="1">
    <location>
        <begin position="56"/>
        <end position="139"/>
    </location>
</feature>
<dbReference type="EMBL" id="JANPWB010000001">
    <property type="protein sequence ID" value="KAJ1213453.1"/>
    <property type="molecule type" value="Genomic_DNA"/>
</dbReference>
<keyword evidence="3" id="KW-1185">Reference proteome</keyword>